<keyword evidence="1" id="KW-1133">Transmembrane helix</keyword>
<comment type="caution">
    <text evidence="2">The sequence shown here is derived from an EMBL/GenBank/DDBJ whole genome shotgun (WGS) entry which is preliminary data.</text>
</comment>
<evidence type="ECO:0008006" key="4">
    <source>
        <dbReference type="Google" id="ProtNLM"/>
    </source>
</evidence>
<dbReference type="RefSeq" id="WP_224478862.1">
    <property type="nucleotide sequence ID" value="NZ_JAIUJS010000006.1"/>
</dbReference>
<evidence type="ECO:0000313" key="2">
    <source>
        <dbReference type="EMBL" id="MCA0153899.1"/>
    </source>
</evidence>
<keyword evidence="1" id="KW-0472">Membrane</keyword>
<name>A0ABS7Y3T4_9FLAO</name>
<dbReference type="EMBL" id="JAIUJS010000006">
    <property type="protein sequence ID" value="MCA0153899.1"/>
    <property type="molecule type" value="Genomic_DNA"/>
</dbReference>
<keyword evidence="3" id="KW-1185">Reference proteome</keyword>
<gene>
    <name evidence="2" type="ORF">LBV24_11770</name>
</gene>
<accession>A0ABS7Y3T4</accession>
<feature type="transmembrane region" description="Helical" evidence="1">
    <location>
        <begin position="12"/>
        <end position="34"/>
    </location>
</feature>
<protein>
    <recommendedName>
        <fullName evidence="4">START domain-containing protein</fullName>
    </recommendedName>
</protein>
<keyword evidence="1" id="KW-0812">Transmembrane</keyword>
<evidence type="ECO:0000256" key="1">
    <source>
        <dbReference type="SAM" id="Phobius"/>
    </source>
</evidence>
<organism evidence="2 3">
    <name type="scientific">Winogradskyella vincentii</name>
    <dbReference type="NCBI Taxonomy" id="2877122"/>
    <lineage>
        <taxon>Bacteria</taxon>
        <taxon>Pseudomonadati</taxon>
        <taxon>Bacteroidota</taxon>
        <taxon>Flavobacteriia</taxon>
        <taxon>Flavobacteriales</taxon>
        <taxon>Flavobacteriaceae</taxon>
        <taxon>Winogradskyella</taxon>
    </lineage>
</organism>
<reference evidence="3" key="1">
    <citation type="submission" date="2023-07" db="EMBL/GenBank/DDBJ databases">
        <authorList>
            <person name="Yue Y."/>
        </authorList>
    </citation>
    <scope>NUCLEOTIDE SEQUENCE [LARGE SCALE GENOMIC DNA]</scope>
    <source>
        <strain evidence="3">2Y89</strain>
    </source>
</reference>
<dbReference type="Proteomes" id="UP001198402">
    <property type="component" value="Unassembled WGS sequence"/>
</dbReference>
<proteinExistence type="predicted"/>
<evidence type="ECO:0000313" key="3">
    <source>
        <dbReference type="Proteomes" id="UP001198402"/>
    </source>
</evidence>
<sequence>MAKLSRTKRILKIIGGLIIFFSLPSLLFFGFIYLKHNEELPVGKIDKQADALATSMLNALDFEAYKNTDYLEWTFKGRHFYKWFKADNRCEVYWDDFKVELDLKDHDNSKVFVAEQEYNGIEKHDYIQKAEAFFNNDSFWLVAPYKVFDNGVERRIVETEDGDKSLLVTYTKGGTTPGDSYLWHFDKDGKPKSFQMWVDILPIGGLEATWEKWMTTESGAKLPTLHKILFFGLEIDGLKGTVLKN</sequence>